<protein>
    <submittedName>
        <fullName evidence="1">FAD-binding oxidoreductase</fullName>
    </submittedName>
</protein>
<sequence length="481" mass="51847">MSETHDIVIIGNGILGYATALELVRTDPDLRVAVVGPSDREGSATAAAGAMLNCFGEVTHRTLSSEPGRTKLELSLHALEAWPTWLDELNNDLADDRQLAIREGTYVLLNSCGGQLDSLNYRAITNALSSYGRKYEILPLGDVPNLDPATNARPLEAVHLPQEGSIDARAVLNRVAEVARQRGVTVLDDSVVGWRQADGRAQGIELRSGGILSGGRFLVAAGAFTPAIVEDLKDTTAPLMPIFAGVGVAVTCKATSSGLRHVVRTPNRSGGCGLHLVPGDDTVYIGATNDVLLKPGAWSSLGMAHFLAGGAMEQFDRRLFGSSVTAWHAGNRPLSLDGFPVIGKLWQDNVWVLSGTYRDGFHCAPVLARHTADLLRGGTGVLGHDLFTPLRAPLRTMSREQAVDDMVLHCVSQFYQYSPRLAPWMRVTDGIEVQVRTRTEATYRELGSDTGLAPELLELLNWGEGRKHVLAAFRQYLDAAA</sequence>
<evidence type="ECO:0000313" key="1">
    <source>
        <dbReference type="EMBL" id="WSB95640.1"/>
    </source>
</evidence>
<reference evidence="1" key="1">
    <citation type="submission" date="2022-10" db="EMBL/GenBank/DDBJ databases">
        <title>The complete genomes of actinobacterial strains from the NBC collection.</title>
        <authorList>
            <person name="Joergensen T.S."/>
            <person name="Alvarez Arevalo M."/>
            <person name="Sterndorff E.B."/>
            <person name="Faurdal D."/>
            <person name="Vuksanovic O."/>
            <person name="Mourched A.-S."/>
            <person name="Charusanti P."/>
            <person name="Shaw S."/>
            <person name="Blin K."/>
            <person name="Weber T."/>
        </authorList>
    </citation>
    <scope>NUCLEOTIDE SEQUENCE</scope>
    <source>
        <strain evidence="1">NBC 01771</strain>
    </source>
</reference>
<evidence type="ECO:0000313" key="2">
    <source>
        <dbReference type="Proteomes" id="UP001348369"/>
    </source>
</evidence>
<organism evidence="1 2">
    <name type="scientific">Streptomyces scopuliridis</name>
    <dbReference type="NCBI Taxonomy" id="452529"/>
    <lineage>
        <taxon>Bacteria</taxon>
        <taxon>Bacillati</taxon>
        <taxon>Actinomycetota</taxon>
        <taxon>Actinomycetes</taxon>
        <taxon>Kitasatosporales</taxon>
        <taxon>Streptomycetaceae</taxon>
        <taxon>Streptomyces</taxon>
    </lineage>
</organism>
<dbReference type="Proteomes" id="UP001348369">
    <property type="component" value="Chromosome"/>
</dbReference>
<proteinExistence type="predicted"/>
<accession>A0ACD4ZC04</accession>
<gene>
    <name evidence="1" type="ORF">OG835_00350</name>
</gene>
<name>A0ACD4ZC04_9ACTN</name>
<dbReference type="EMBL" id="CP109109">
    <property type="protein sequence ID" value="WSB95640.1"/>
    <property type="molecule type" value="Genomic_DNA"/>
</dbReference>
<keyword evidence="2" id="KW-1185">Reference proteome</keyword>